<dbReference type="RefSeq" id="WP_069678790.1">
    <property type="nucleotide sequence ID" value="NZ_CP017253.2"/>
</dbReference>
<dbReference type="STRING" id="394958.BGI42_02410"/>
<sequence length="227" mass="26418">MEIIFEYEEKGNLEINSVAVIGSFNNYDPAQGSMIKEGSKWIFKCDLLEGEHYYKFLINNELKLNDPSANVYLPDDNEELWSVIIINNNNQRLYNNNQYTVHVDSYNVTCNINEEQKAVNKKIFNVLLDKKIVTRFGFTNVSGLHSVTTAWFTPKGELYQVVENNLFATKENEKDPILMWFWMDLNNSHRSNCGLWTVKLFIDGEFVLEDQVRLLENTSYTAQGKMN</sequence>
<evidence type="ECO:0000313" key="2">
    <source>
        <dbReference type="EMBL" id="AOR22629.1"/>
    </source>
</evidence>
<dbReference type="AlphaFoldDB" id="A0A1D7XHS0"/>
<dbReference type="InterPro" id="IPR013783">
    <property type="entry name" value="Ig-like_fold"/>
</dbReference>
<dbReference type="SUPFAM" id="SSF81296">
    <property type="entry name" value="E set domains"/>
    <property type="match status" value="1"/>
</dbReference>
<keyword evidence="3" id="KW-1185">Reference proteome</keyword>
<evidence type="ECO:0000313" key="3">
    <source>
        <dbReference type="Proteomes" id="UP000094652"/>
    </source>
</evidence>
<dbReference type="InterPro" id="IPR014756">
    <property type="entry name" value="Ig_E-set"/>
</dbReference>
<dbReference type="EMBL" id="CP017253">
    <property type="protein sequence ID" value="AOR22629.1"/>
    <property type="molecule type" value="Genomic_DNA"/>
</dbReference>
<protein>
    <recommendedName>
        <fullName evidence="1">AMP-activated protein kinase glycogen-binding domain-containing protein</fullName>
    </recommendedName>
</protein>
<dbReference type="Proteomes" id="UP000094652">
    <property type="component" value="Chromosome"/>
</dbReference>
<accession>A0A1D7XHS0</accession>
<gene>
    <name evidence="2" type="ORF">BGI42_02410</name>
</gene>
<dbReference type="Gene3D" id="2.60.40.10">
    <property type="entry name" value="Immunoglobulins"/>
    <property type="match status" value="1"/>
</dbReference>
<feature type="domain" description="AMP-activated protein kinase glycogen-binding" evidence="1">
    <location>
        <begin position="5"/>
        <end position="88"/>
    </location>
</feature>
<proteinExistence type="predicted"/>
<dbReference type="OrthoDB" id="1715880at2"/>
<dbReference type="Pfam" id="PF16561">
    <property type="entry name" value="AMPK1_CBM"/>
    <property type="match status" value="1"/>
</dbReference>
<reference evidence="3" key="1">
    <citation type="submission" date="2016-09" db="EMBL/GenBank/DDBJ databases">
        <title>Genomics of Clostridium taeniosporum, an organism which forms endospores with ribbon-like appendages.</title>
        <authorList>
            <person name="Walker J.R."/>
        </authorList>
    </citation>
    <scope>NUCLEOTIDE SEQUENCE [LARGE SCALE GENOMIC DNA]</scope>
    <source>
        <strain evidence="3">1/k</strain>
    </source>
</reference>
<evidence type="ECO:0000259" key="1">
    <source>
        <dbReference type="Pfam" id="PF16561"/>
    </source>
</evidence>
<name>A0A1D7XHS0_9CLOT</name>
<dbReference type="KEGG" id="ctae:BGI42_02410"/>
<organism evidence="2 3">
    <name type="scientific">Clostridium taeniosporum</name>
    <dbReference type="NCBI Taxonomy" id="394958"/>
    <lineage>
        <taxon>Bacteria</taxon>
        <taxon>Bacillati</taxon>
        <taxon>Bacillota</taxon>
        <taxon>Clostridia</taxon>
        <taxon>Eubacteriales</taxon>
        <taxon>Clostridiaceae</taxon>
        <taxon>Clostridium</taxon>
    </lineage>
</organism>
<dbReference type="InterPro" id="IPR032640">
    <property type="entry name" value="AMPK1_CBM"/>
</dbReference>